<dbReference type="InterPro" id="IPR003146">
    <property type="entry name" value="M14A_act_pep"/>
</dbReference>
<gene>
    <name evidence="8" type="ORF">AFUS01_LOCUS46774</name>
</gene>
<evidence type="ECO:0000256" key="6">
    <source>
        <dbReference type="PROSITE-ProRule" id="PRU01379"/>
    </source>
</evidence>
<keyword evidence="3" id="KW-0378">Hydrolase</keyword>
<name>A0A8J2PUE7_9HEXA</name>
<proteinExistence type="inferred from homology"/>
<dbReference type="EMBL" id="CAJVCH010571515">
    <property type="protein sequence ID" value="CAG7837705.1"/>
    <property type="molecule type" value="Genomic_DNA"/>
</dbReference>
<reference evidence="8" key="1">
    <citation type="submission" date="2021-06" db="EMBL/GenBank/DDBJ databases">
        <authorList>
            <person name="Hodson N. C."/>
            <person name="Mongue J. A."/>
            <person name="Jaron S. K."/>
        </authorList>
    </citation>
    <scope>NUCLEOTIDE SEQUENCE</scope>
</reference>
<organism evidence="8 9">
    <name type="scientific">Allacma fusca</name>
    <dbReference type="NCBI Taxonomy" id="39272"/>
    <lineage>
        <taxon>Eukaryota</taxon>
        <taxon>Metazoa</taxon>
        <taxon>Ecdysozoa</taxon>
        <taxon>Arthropoda</taxon>
        <taxon>Hexapoda</taxon>
        <taxon>Collembola</taxon>
        <taxon>Symphypleona</taxon>
        <taxon>Sminthuridae</taxon>
        <taxon>Allacma</taxon>
    </lineage>
</organism>
<dbReference type="InterPro" id="IPR057247">
    <property type="entry name" value="CARBOXYPEPT_ZN_2"/>
</dbReference>
<dbReference type="GO" id="GO:0004181">
    <property type="term" value="F:metallocarboxypeptidase activity"/>
    <property type="evidence" value="ECO:0007669"/>
    <property type="project" value="InterPro"/>
</dbReference>
<dbReference type="PANTHER" id="PTHR11705:SF91">
    <property type="entry name" value="FI01817P-RELATED"/>
    <property type="match status" value="1"/>
</dbReference>
<dbReference type="PROSITE" id="PS52035">
    <property type="entry name" value="PEPTIDASE_M14"/>
    <property type="match status" value="1"/>
</dbReference>
<comment type="cofactor">
    <cofactor evidence="1">
        <name>Zn(2+)</name>
        <dbReference type="ChEBI" id="CHEBI:29105"/>
    </cofactor>
</comment>
<evidence type="ECO:0000259" key="7">
    <source>
        <dbReference type="PROSITE" id="PS52035"/>
    </source>
</evidence>
<dbReference type="GO" id="GO:0006508">
    <property type="term" value="P:proteolysis"/>
    <property type="evidence" value="ECO:0007669"/>
    <property type="project" value="InterPro"/>
</dbReference>
<dbReference type="CDD" id="cd03860">
    <property type="entry name" value="M14_CP_A-B_like"/>
    <property type="match status" value="1"/>
</dbReference>
<keyword evidence="4" id="KW-0479">Metal-binding</keyword>
<evidence type="ECO:0000256" key="5">
    <source>
        <dbReference type="ARBA" id="ARBA00022833"/>
    </source>
</evidence>
<dbReference type="OrthoDB" id="3626597at2759"/>
<dbReference type="AlphaFoldDB" id="A0A8J2PUE7"/>
<accession>A0A8J2PUE7</accession>
<feature type="active site" description="Proton donor/acceptor" evidence="6">
    <location>
        <position position="382"/>
    </location>
</feature>
<keyword evidence="9" id="KW-1185">Reference proteome</keyword>
<dbReference type="PROSITE" id="PS00132">
    <property type="entry name" value="CARBOXYPEPT_ZN_1"/>
    <property type="match status" value="1"/>
</dbReference>
<dbReference type="InterPro" id="IPR000834">
    <property type="entry name" value="Peptidase_M14"/>
</dbReference>
<feature type="domain" description="Peptidase M14" evidence="7">
    <location>
        <begin position="121"/>
        <end position="416"/>
    </location>
</feature>
<evidence type="ECO:0000256" key="3">
    <source>
        <dbReference type="ARBA" id="ARBA00022645"/>
    </source>
</evidence>
<keyword evidence="5" id="KW-0862">Zinc</keyword>
<keyword evidence="3" id="KW-0121">Carboxypeptidase</keyword>
<dbReference type="Pfam" id="PF02244">
    <property type="entry name" value="Propep_M14"/>
    <property type="match status" value="1"/>
</dbReference>
<keyword evidence="3" id="KW-0645">Protease</keyword>
<dbReference type="PANTHER" id="PTHR11705">
    <property type="entry name" value="PROTEASE FAMILY M14 CARBOXYPEPTIDASE A,B"/>
    <property type="match status" value="1"/>
</dbReference>
<comment type="similarity">
    <text evidence="2 6">Belongs to the peptidase M14 family.</text>
</comment>
<dbReference type="InterPro" id="IPR057246">
    <property type="entry name" value="CARBOXYPEPT_ZN_1"/>
</dbReference>
<dbReference type="GO" id="GO:0008270">
    <property type="term" value="F:zinc ion binding"/>
    <property type="evidence" value="ECO:0007669"/>
    <property type="project" value="InterPro"/>
</dbReference>
<dbReference type="GO" id="GO:0005615">
    <property type="term" value="C:extracellular space"/>
    <property type="evidence" value="ECO:0007669"/>
    <property type="project" value="TreeGrafter"/>
</dbReference>
<comment type="caution">
    <text evidence="8">The sequence shown here is derived from an EMBL/GenBank/DDBJ whole genome shotgun (WGS) entry which is preliminary data.</text>
</comment>
<evidence type="ECO:0000313" key="8">
    <source>
        <dbReference type="EMBL" id="CAG7837705.1"/>
    </source>
</evidence>
<evidence type="ECO:0000313" key="9">
    <source>
        <dbReference type="Proteomes" id="UP000708208"/>
    </source>
</evidence>
<evidence type="ECO:0000256" key="1">
    <source>
        <dbReference type="ARBA" id="ARBA00001947"/>
    </source>
</evidence>
<evidence type="ECO:0000256" key="4">
    <source>
        <dbReference type="ARBA" id="ARBA00022723"/>
    </source>
</evidence>
<dbReference type="PROSITE" id="PS00133">
    <property type="entry name" value="CARBOXYPEPT_ZN_2"/>
    <property type="match status" value="1"/>
</dbReference>
<dbReference type="Pfam" id="PF00246">
    <property type="entry name" value="Peptidase_M14"/>
    <property type="match status" value="1"/>
</dbReference>
<sequence>MAGTALGAVQMQESRQKKSYAGYKLIRTEPLNNMEAVETLMTLDGHNGVHFWTFPKQNLTTDILTSPGTEMHVRDLLNNLGLSHNVVIEDVDELLKTENPDLPEGSLDPKQGAGHRMTWQKYHRYADIVNWATFLRDRDPMVKVESIGKTHEKRDIIMLKISKSGGGSKPAIWIDGGMHAREWISPATVTYIANKLVTNNKRQYDDLLEMFDWYIVPVVNADGYEFTHTGDRFWRKTRSGTGNIYCKKGVDPNRNWDFKWGSSGSSKDPCSDIYAGPRAFSESETQSMSQKILQLRSQLKMYLTFHSYSQLWLIPYGYSKYEKPADYNELVRLASQGKAALERTYGTRYQMGTAPDLLYEAAGGSDDWAKGVAGIKYSYCLELRDTGRYGFALPASQIVPTGEETMNGVAALARSLATKLGLKAAPKTDLLEEY</sequence>
<dbReference type="FunFam" id="3.40.630.10:FF:000056">
    <property type="entry name" value="Zinc carboxypeptidase"/>
    <property type="match status" value="1"/>
</dbReference>
<protein>
    <recommendedName>
        <fullName evidence="7">Peptidase M14 domain-containing protein</fullName>
    </recommendedName>
</protein>
<dbReference type="SMART" id="SM00631">
    <property type="entry name" value="Zn_pept"/>
    <property type="match status" value="1"/>
</dbReference>
<evidence type="ECO:0000256" key="2">
    <source>
        <dbReference type="ARBA" id="ARBA00005988"/>
    </source>
</evidence>
<dbReference type="Proteomes" id="UP000708208">
    <property type="component" value="Unassembled WGS sequence"/>
</dbReference>